<feature type="transmembrane region" description="Helical" evidence="1">
    <location>
        <begin position="20"/>
        <end position="43"/>
    </location>
</feature>
<evidence type="ECO:0000256" key="1">
    <source>
        <dbReference type="SAM" id="Phobius"/>
    </source>
</evidence>
<proteinExistence type="predicted"/>
<keyword evidence="1" id="KW-0472">Membrane</keyword>
<dbReference type="AlphaFoldDB" id="A0A2M8W6K1"/>
<feature type="transmembrane region" description="Helical" evidence="1">
    <location>
        <begin position="123"/>
        <end position="156"/>
    </location>
</feature>
<keyword evidence="1" id="KW-1133">Transmembrane helix</keyword>
<feature type="transmembrane region" description="Helical" evidence="1">
    <location>
        <begin position="342"/>
        <end position="359"/>
    </location>
</feature>
<feature type="transmembrane region" description="Helical" evidence="1">
    <location>
        <begin position="319"/>
        <end position="336"/>
    </location>
</feature>
<dbReference type="RefSeq" id="WP_100350604.1">
    <property type="nucleotide sequence ID" value="NZ_PGTZ01000010.1"/>
</dbReference>
<dbReference type="OrthoDB" id="581198at2"/>
<reference evidence="2 3" key="1">
    <citation type="submission" date="2017-11" db="EMBL/GenBank/DDBJ databases">
        <title>Genomic Encyclopedia of Archaeal and Bacterial Type Strains, Phase II (KMG-II): From Individual Species to Whole Genera.</title>
        <authorList>
            <person name="Goeker M."/>
        </authorList>
    </citation>
    <scope>NUCLEOTIDE SEQUENCE [LARGE SCALE GENOMIC DNA]</scope>
    <source>
        <strain evidence="2 3">DSM 22413</strain>
    </source>
</reference>
<gene>
    <name evidence="2" type="ORF">CLV34_2476</name>
</gene>
<evidence type="ECO:0000313" key="2">
    <source>
        <dbReference type="EMBL" id="PJI86558.1"/>
    </source>
</evidence>
<feature type="transmembrane region" description="Helical" evidence="1">
    <location>
        <begin position="168"/>
        <end position="192"/>
    </location>
</feature>
<organism evidence="2 3">
    <name type="scientific">Luteimicrobium subarcticum</name>
    <dbReference type="NCBI Taxonomy" id="620910"/>
    <lineage>
        <taxon>Bacteria</taxon>
        <taxon>Bacillati</taxon>
        <taxon>Actinomycetota</taxon>
        <taxon>Actinomycetes</taxon>
        <taxon>Micrococcales</taxon>
        <taxon>Luteimicrobium</taxon>
    </lineage>
</organism>
<feature type="transmembrane region" description="Helical" evidence="1">
    <location>
        <begin position="201"/>
        <end position="220"/>
    </location>
</feature>
<feature type="transmembrane region" description="Helical" evidence="1">
    <location>
        <begin position="371"/>
        <end position="390"/>
    </location>
</feature>
<accession>A0A2M8W6K1</accession>
<evidence type="ECO:0000313" key="3">
    <source>
        <dbReference type="Proteomes" id="UP000231586"/>
    </source>
</evidence>
<feature type="transmembrane region" description="Helical" evidence="1">
    <location>
        <begin position="91"/>
        <end position="111"/>
    </location>
</feature>
<keyword evidence="1" id="KW-0812">Transmembrane</keyword>
<protein>
    <submittedName>
        <fullName evidence="2">Uncharacterized protein DUF2029</fullName>
    </submittedName>
</protein>
<sequence>MPLSPALRARLRPLTGVTGVWVGFVVVHALLIWQAHAHAGMMFGDVDLYRTWAQQGLKDGTWPVVDFTWVYPFGALVPVTVPGFLSLDEGAYQNTFLLLVTALDAIAVACLVHRGPRRTVGAWWWLVFLLALGPIGMCRLDGIAAPLTVIALAQLLPSRSRTSGRPALASVIATYAAWVKVAPGAVLVPLALTEKRPWRRVVLPAAVVSVVVVGTAAVLGGGGRVLGFLTEQGTRGLQVESGAATPFSVARLWSGDYKAYFNDALVVIELGGPGTHAMASALNVLLVLAVAAIAVLTWRAAVNQRRDLPDEDERRLPQLELVLLSTTALTLSLFAFNKVGSPQYVAWFAPPVAVALTAFRPAESRVAGARAWRVVAVVLVVVAVLTQILYPWRYAKYWLYAVPFDVVNEAVRNVAILALAAGLTVLLGRHARPRRGVTASSEASSAPVDGS</sequence>
<feature type="transmembrane region" description="Helical" evidence="1">
    <location>
        <begin position="277"/>
        <end position="298"/>
    </location>
</feature>
<feature type="transmembrane region" description="Helical" evidence="1">
    <location>
        <begin position="410"/>
        <end position="428"/>
    </location>
</feature>
<keyword evidence="3" id="KW-1185">Reference proteome</keyword>
<comment type="caution">
    <text evidence="2">The sequence shown here is derived from an EMBL/GenBank/DDBJ whole genome shotgun (WGS) entry which is preliminary data.</text>
</comment>
<name>A0A2M8W6K1_9MICO</name>
<dbReference type="EMBL" id="PGTZ01000010">
    <property type="protein sequence ID" value="PJI86558.1"/>
    <property type="molecule type" value="Genomic_DNA"/>
</dbReference>
<dbReference type="Proteomes" id="UP000231586">
    <property type="component" value="Unassembled WGS sequence"/>
</dbReference>